<dbReference type="SUPFAM" id="SSF52833">
    <property type="entry name" value="Thioredoxin-like"/>
    <property type="match status" value="1"/>
</dbReference>
<dbReference type="PANTHER" id="PTHR30041:SF7">
    <property type="entry name" value="GLOBAL TRANSCRIPTIONAL REGULATOR SPX"/>
    <property type="match status" value="1"/>
</dbReference>
<evidence type="ECO:0000256" key="3">
    <source>
        <dbReference type="PROSITE-ProRule" id="PRU01282"/>
    </source>
</evidence>
<reference evidence="6 8" key="1">
    <citation type="submission" date="2016-10" db="EMBL/GenBank/DDBJ databases">
        <authorList>
            <person name="de Groot N.N."/>
        </authorList>
    </citation>
    <scope>NUCLEOTIDE SEQUENCE [LARGE SCALE GENOMIC DNA]</scope>
    <source>
        <strain evidence="6 8">M79</strain>
    </source>
</reference>
<dbReference type="EMBL" id="JARYTV010000005">
    <property type="protein sequence ID" value="MDH7960210.1"/>
    <property type="molecule type" value="Genomic_DNA"/>
</dbReference>
<dbReference type="CDD" id="cd03032">
    <property type="entry name" value="ArsC_Spx"/>
    <property type="match status" value="1"/>
</dbReference>
<reference evidence="5" key="4">
    <citation type="submission" date="2023-04" db="EMBL/GenBank/DDBJ databases">
        <title>Genomic analysis of Lactococcus garvieae isolates.</title>
        <authorList>
            <person name="Zhanghang C."/>
        </authorList>
    </citation>
    <scope>NUCLEOTIDE SEQUENCE</scope>
    <source>
        <strain evidence="5">ZB-1</strain>
    </source>
</reference>
<dbReference type="NCBIfam" id="TIGR01617">
    <property type="entry name" value="arsC_related"/>
    <property type="match status" value="1"/>
</dbReference>
<evidence type="ECO:0000313" key="6">
    <source>
        <dbReference type="EMBL" id="SFL37817.1"/>
    </source>
</evidence>
<dbReference type="EMBL" id="FOTJ01000007">
    <property type="protein sequence ID" value="SFL37817.1"/>
    <property type="molecule type" value="Genomic_DNA"/>
</dbReference>
<evidence type="ECO:0000256" key="2">
    <source>
        <dbReference type="ARBA" id="ARBA00023284"/>
    </source>
</evidence>
<dbReference type="Pfam" id="PF03960">
    <property type="entry name" value="ArsC"/>
    <property type="match status" value="1"/>
</dbReference>
<reference evidence="7" key="3">
    <citation type="submission" date="2023-02" db="EMBL/GenBank/DDBJ databases">
        <title>Comparative genomics and fermentation flavor characterization of five lactic acid bacteria reveal flavor biosynthesis metabolic pathways in fermented muskmelon puree.</title>
        <authorList>
            <person name="Yuan L."/>
            <person name="Li M."/>
            <person name="Xu X."/>
            <person name="Lao F."/>
            <person name="Wu J."/>
        </authorList>
    </citation>
    <scope>NUCLEOTIDE SEQUENCE</scope>
    <source>
        <strain evidence="7">Pa-2</strain>
    </source>
</reference>
<organism evidence="6 8">
    <name type="scientific">Lactococcus garvieae</name>
    <dbReference type="NCBI Taxonomy" id="1363"/>
    <lineage>
        <taxon>Bacteria</taxon>
        <taxon>Bacillati</taxon>
        <taxon>Bacillota</taxon>
        <taxon>Bacilli</taxon>
        <taxon>Lactobacillales</taxon>
        <taxon>Streptococcaceae</taxon>
        <taxon>Lactococcus</taxon>
    </lineage>
</organism>
<proteinExistence type="inferred from homology"/>
<dbReference type="EMBL" id="CP118627">
    <property type="protein sequence ID" value="WEA14362.1"/>
    <property type="molecule type" value="Genomic_DNA"/>
</dbReference>
<dbReference type="Proteomes" id="UP000181969">
    <property type="component" value="Unassembled WGS sequence"/>
</dbReference>
<dbReference type="RefSeq" id="WP_004258449.1">
    <property type="nucleotide sequence ID" value="NZ_AP026069.1"/>
</dbReference>
<dbReference type="Proteomes" id="UP000504756">
    <property type="component" value="Unassembled WGS sequence"/>
</dbReference>
<dbReference type="OMA" id="HQIDYIE"/>
<comment type="similarity">
    <text evidence="3">Belongs to the ArsC family.</text>
</comment>
<evidence type="ECO:0000313" key="5">
    <source>
        <dbReference type="EMBL" id="MDH7960210.1"/>
    </source>
</evidence>
<dbReference type="InterPro" id="IPR006504">
    <property type="entry name" value="Tscrpt_reg_Spx/MgsR"/>
</dbReference>
<dbReference type="PROSITE" id="PS51353">
    <property type="entry name" value="ARSC"/>
    <property type="match status" value="1"/>
</dbReference>
<keyword evidence="2" id="KW-0676">Redox-active center</keyword>
<dbReference type="Gene3D" id="3.40.30.10">
    <property type="entry name" value="Glutaredoxin"/>
    <property type="match status" value="1"/>
</dbReference>
<dbReference type="AlphaFoldDB" id="A0A1I4H867"/>
<dbReference type="Proteomes" id="UP001217324">
    <property type="component" value="Chromosome"/>
</dbReference>
<dbReference type="NCBIfam" id="NF002459">
    <property type="entry name" value="PRK01655.1"/>
    <property type="match status" value="1"/>
</dbReference>
<evidence type="ECO:0000256" key="1">
    <source>
        <dbReference type="ARBA" id="ARBA00023157"/>
    </source>
</evidence>
<dbReference type="PANTHER" id="PTHR30041">
    <property type="entry name" value="ARSENATE REDUCTASE"/>
    <property type="match status" value="1"/>
</dbReference>
<protein>
    <submittedName>
        <fullName evidence="4">ArsR family transcriptional regulator</fullName>
    </submittedName>
    <submittedName>
        <fullName evidence="6">Regulatory protein spx</fullName>
    </submittedName>
    <submittedName>
        <fullName evidence="5">Spx/MgsR family RNA polymerase-binding regulatory protein</fullName>
    </submittedName>
</protein>
<evidence type="ECO:0000313" key="8">
    <source>
        <dbReference type="Proteomes" id="UP000181969"/>
    </source>
</evidence>
<sequence>MIKIYTVAGCSSSQKAKKWLVDNGVDFQEINLLTDDIKKEDFLEILALTENGTEEIISKRSRAYQSLSLNLEQFSLNTLVTIMKENRSILRRPLILDDKRLQIGYNDDDIRKFLPRPVREIRLNDISRKVRDIVLERDFHIHAS</sequence>
<dbReference type="GeneID" id="61074594"/>
<dbReference type="InterPro" id="IPR006660">
    <property type="entry name" value="Arsenate_reductase-like"/>
</dbReference>
<dbReference type="Proteomes" id="UP001157396">
    <property type="component" value="Unassembled WGS sequence"/>
</dbReference>
<accession>A0A1I4H867</accession>
<dbReference type="EMBL" id="BLXU01000013">
    <property type="protein sequence ID" value="GFO52627.1"/>
    <property type="molecule type" value="Genomic_DNA"/>
</dbReference>
<dbReference type="InterPro" id="IPR036249">
    <property type="entry name" value="Thioredoxin-like_sf"/>
</dbReference>
<reference evidence="4 9" key="2">
    <citation type="submission" date="2020-06" db="EMBL/GenBank/DDBJ databases">
        <title>Draft genome sequence of Lactic acid bacteria from Okinawan-style tofu.</title>
        <authorList>
            <person name="Takara I."/>
            <person name="Ikematsu S."/>
        </authorList>
    </citation>
    <scope>NUCLEOTIDE SEQUENCE [LARGE SCALE GENOMIC DNA]</scope>
    <source>
        <strain evidence="4">Lg38</strain>
        <strain evidence="9">lg38</strain>
    </source>
</reference>
<keyword evidence="1" id="KW-1015">Disulfide bond</keyword>
<gene>
    <name evidence="4" type="primary">yigC_4</name>
    <name evidence="4" type="ORF">ikelab_19020</name>
    <name evidence="7" type="ORF">PWF74_02370</name>
    <name evidence="5" type="ORF">QHR29_06985</name>
    <name evidence="6" type="ORF">SAMN05216438_10757</name>
</gene>
<evidence type="ECO:0000313" key="9">
    <source>
        <dbReference type="Proteomes" id="UP000504756"/>
    </source>
</evidence>
<dbReference type="OrthoDB" id="2242700at2"/>
<name>A0A1I4H867_9LACT</name>
<evidence type="ECO:0000313" key="7">
    <source>
        <dbReference type="EMBL" id="WEA14362.1"/>
    </source>
</evidence>
<evidence type="ECO:0000313" key="4">
    <source>
        <dbReference type="EMBL" id="GFO52627.1"/>
    </source>
</evidence>